<keyword evidence="16" id="KW-1185">Reference proteome</keyword>
<dbReference type="AlphaFoldDB" id="I0EMT0"/>
<evidence type="ECO:0000259" key="13">
    <source>
        <dbReference type="PROSITE" id="PS50975"/>
    </source>
</evidence>
<dbReference type="NCBIfam" id="NF006367">
    <property type="entry name" value="PRK08591.1"/>
    <property type="match status" value="1"/>
</dbReference>
<keyword evidence="8 11" id="KW-0067">ATP-binding</keyword>
<reference evidence="16" key="1">
    <citation type="submission" date="2012-04" db="EMBL/GenBank/DDBJ databases">
        <title>Complete genome sequence of Helicobacter cetorum strain MIT 00-7128.</title>
        <authorList>
            <person name="Kersulyte D."/>
            <person name="Berg D.E."/>
        </authorList>
    </citation>
    <scope>NUCLEOTIDE SEQUENCE [LARGE SCALE GENOMIC DNA]</scope>
    <source>
        <strain evidence="16">MIT 00-7128</strain>
    </source>
</reference>
<name>I0EMT0_HELC0</name>
<comment type="function">
    <text evidence="1 12">This protein is a component of the acetyl coenzyme A carboxylase complex; first, biotin carboxylase catalyzes the carboxylation of the carrier protein and then the transcarboxylase transfers the carboxyl group to form malonyl-CoA.</text>
</comment>
<dbReference type="Pfam" id="PF02786">
    <property type="entry name" value="CPSase_L_D2"/>
    <property type="match status" value="1"/>
</dbReference>
<dbReference type="PATRIC" id="fig|182217.3.peg.1045"/>
<feature type="domain" description="ATP-grasp" evidence="13">
    <location>
        <begin position="136"/>
        <end position="334"/>
    </location>
</feature>
<evidence type="ECO:0000256" key="7">
    <source>
        <dbReference type="ARBA" id="ARBA00022741"/>
    </source>
</evidence>
<evidence type="ECO:0000256" key="3">
    <source>
        <dbReference type="ARBA" id="ARBA00011750"/>
    </source>
</evidence>
<keyword evidence="9" id="KW-0460">Magnesium</keyword>
<dbReference type="SUPFAM" id="SSF51246">
    <property type="entry name" value="Rudiment single hybrid motif"/>
    <property type="match status" value="1"/>
</dbReference>
<dbReference type="PROSITE" id="PS00867">
    <property type="entry name" value="CPSASE_2"/>
    <property type="match status" value="1"/>
</dbReference>
<dbReference type="Gene3D" id="3.30.470.20">
    <property type="entry name" value="ATP-grasp fold, B domain"/>
    <property type="match status" value="1"/>
</dbReference>
<dbReference type="KEGG" id="hce:HCW_04910"/>
<keyword evidence="12" id="KW-0092">Biotin</keyword>
<dbReference type="InterPro" id="IPR011054">
    <property type="entry name" value="Rudment_hybrid_motif"/>
</dbReference>
<dbReference type="PROSITE" id="PS50975">
    <property type="entry name" value="ATP_GRASP"/>
    <property type="match status" value="1"/>
</dbReference>
<evidence type="ECO:0000256" key="10">
    <source>
        <dbReference type="ARBA" id="ARBA00048600"/>
    </source>
</evidence>
<accession>I0EMT0</accession>
<dbReference type="EC" id="6.3.4.14" evidence="4 12"/>
<dbReference type="SUPFAM" id="SSF52440">
    <property type="entry name" value="PreATP-grasp domain"/>
    <property type="match status" value="1"/>
</dbReference>
<dbReference type="InterPro" id="IPR005481">
    <property type="entry name" value="BC-like_N"/>
</dbReference>
<keyword evidence="5 12" id="KW-0436">Ligase</keyword>
<evidence type="ECO:0000313" key="16">
    <source>
        <dbReference type="Proteomes" id="UP000005010"/>
    </source>
</evidence>
<dbReference type="GO" id="GO:0006633">
    <property type="term" value="P:fatty acid biosynthetic process"/>
    <property type="evidence" value="ECO:0007669"/>
    <property type="project" value="UniProtKB-KW"/>
</dbReference>
<dbReference type="InterPro" id="IPR004549">
    <property type="entry name" value="Acetyl_CoA_COase_biotin_COase"/>
</dbReference>
<evidence type="ECO:0000256" key="2">
    <source>
        <dbReference type="ARBA" id="ARBA00004956"/>
    </source>
</evidence>
<dbReference type="NCBIfam" id="NF006286">
    <property type="entry name" value="PRK08462.1"/>
    <property type="match status" value="1"/>
</dbReference>
<keyword evidence="6" id="KW-0479">Metal-binding</keyword>
<dbReference type="Pfam" id="PF00289">
    <property type="entry name" value="Biotin_carb_N"/>
    <property type="match status" value="1"/>
</dbReference>
<dbReference type="SMART" id="SM00878">
    <property type="entry name" value="Biotin_carb_C"/>
    <property type="match status" value="1"/>
</dbReference>
<keyword evidence="12" id="KW-0276">Fatty acid metabolism</keyword>
<gene>
    <name evidence="15" type="ordered locus">HCW_04910</name>
</gene>
<organism evidence="15 16">
    <name type="scientific">Helicobacter cetorum (strain ATCC BAA-429 / MIT 00-7128)</name>
    <dbReference type="NCBI Taxonomy" id="182217"/>
    <lineage>
        <taxon>Bacteria</taxon>
        <taxon>Pseudomonadati</taxon>
        <taxon>Campylobacterota</taxon>
        <taxon>Epsilonproteobacteria</taxon>
        <taxon>Campylobacterales</taxon>
        <taxon>Helicobacteraceae</taxon>
        <taxon>Helicobacter</taxon>
    </lineage>
</organism>
<proteinExistence type="predicted"/>
<keyword evidence="7 11" id="KW-0547">Nucleotide-binding</keyword>
<protein>
    <recommendedName>
        <fullName evidence="4 12">Biotin carboxylase</fullName>
        <ecNumber evidence="4 12">6.3.4.14</ecNumber>
    </recommendedName>
    <alternativeName>
        <fullName evidence="12">Acetyl-coenzyme A carboxylase biotin carboxylase subunit A</fullName>
    </alternativeName>
</protein>
<evidence type="ECO:0000313" key="15">
    <source>
        <dbReference type="EMBL" id="AFI04249.1"/>
    </source>
</evidence>
<dbReference type="GO" id="GO:0005524">
    <property type="term" value="F:ATP binding"/>
    <property type="evidence" value="ECO:0007669"/>
    <property type="project" value="UniProtKB-UniRule"/>
</dbReference>
<keyword evidence="12" id="KW-0275">Fatty acid biosynthesis</keyword>
<dbReference type="PROSITE" id="PS00866">
    <property type="entry name" value="CPSASE_1"/>
    <property type="match status" value="1"/>
</dbReference>
<comment type="subunit">
    <text evidence="3 12">Acetyl-CoA carboxylase is a heterohexamer of biotin carboxyl carrier protein, biotin carboxylase and the two subunits of carboxyl transferase in a 2:2 complex.</text>
</comment>
<dbReference type="NCBIfam" id="TIGR00514">
    <property type="entry name" value="accC"/>
    <property type="match status" value="1"/>
</dbReference>
<dbReference type="PANTHER" id="PTHR48095:SF2">
    <property type="entry name" value="BIOTIN CARBOXYLASE, CHLOROPLASTIC"/>
    <property type="match status" value="1"/>
</dbReference>
<dbReference type="UniPathway" id="UPA00655">
    <property type="reaction ID" value="UER00711"/>
</dbReference>
<dbReference type="InterPro" id="IPR005479">
    <property type="entry name" value="CPAse_ATP-bd"/>
</dbReference>
<dbReference type="EMBL" id="CP003479">
    <property type="protein sequence ID" value="AFI04249.1"/>
    <property type="molecule type" value="Genomic_DNA"/>
</dbReference>
<dbReference type="InterPro" id="IPR011761">
    <property type="entry name" value="ATP-grasp"/>
</dbReference>
<dbReference type="STRING" id="182217.HCW_04910"/>
<keyword evidence="12" id="KW-0443">Lipid metabolism</keyword>
<dbReference type="GO" id="GO:0004075">
    <property type="term" value="F:biotin carboxylase activity"/>
    <property type="evidence" value="ECO:0007669"/>
    <property type="project" value="UniProtKB-EC"/>
</dbReference>
<dbReference type="GO" id="GO:0046872">
    <property type="term" value="F:metal ion binding"/>
    <property type="evidence" value="ECO:0007669"/>
    <property type="project" value="UniProtKB-KW"/>
</dbReference>
<evidence type="ECO:0000256" key="4">
    <source>
        <dbReference type="ARBA" id="ARBA00013263"/>
    </source>
</evidence>
<dbReference type="InterPro" id="IPR011764">
    <property type="entry name" value="Biotin_carboxylation_dom"/>
</dbReference>
<comment type="pathway">
    <text evidence="2 12">Lipid metabolism; malonyl-CoA biosynthesis; malonyl-CoA from acetyl-CoA: step 1/1.</text>
</comment>
<evidence type="ECO:0000256" key="12">
    <source>
        <dbReference type="RuleBase" id="RU365063"/>
    </source>
</evidence>
<dbReference type="InterPro" id="IPR005482">
    <property type="entry name" value="Biotin_COase_C"/>
</dbReference>
<dbReference type="Proteomes" id="UP000005010">
    <property type="component" value="Chromosome"/>
</dbReference>
<keyword evidence="12" id="KW-0444">Lipid biosynthesis</keyword>
<evidence type="ECO:0000256" key="5">
    <source>
        <dbReference type="ARBA" id="ARBA00022598"/>
    </source>
</evidence>
<dbReference type="eggNOG" id="COG0439">
    <property type="taxonomic scope" value="Bacteria"/>
</dbReference>
<feature type="domain" description="Biotin carboxylation" evidence="14">
    <location>
        <begin position="17"/>
        <end position="460"/>
    </location>
</feature>
<dbReference type="GO" id="GO:2001295">
    <property type="term" value="P:malonyl-CoA biosynthetic process"/>
    <property type="evidence" value="ECO:0007669"/>
    <property type="project" value="UniProtKB-UniPathway"/>
</dbReference>
<dbReference type="PANTHER" id="PTHR48095">
    <property type="entry name" value="PYRUVATE CARBOXYLASE SUBUNIT A"/>
    <property type="match status" value="1"/>
</dbReference>
<evidence type="ECO:0000256" key="6">
    <source>
        <dbReference type="ARBA" id="ARBA00022723"/>
    </source>
</evidence>
<evidence type="ECO:0000256" key="1">
    <source>
        <dbReference type="ARBA" id="ARBA00003761"/>
    </source>
</evidence>
<evidence type="ECO:0000256" key="8">
    <source>
        <dbReference type="ARBA" id="ARBA00022840"/>
    </source>
</evidence>
<dbReference type="InterPro" id="IPR051602">
    <property type="entry name" value="ACC_Biotin_Carboxylase"/>
</dbReference>
<comment type="catalytic activity">
    <reaction evidence="10 12">
        <text>N(6)-biotinyl-L-lysyl-[protein] + hydrogencarbonate + ATP = N(6)-carboxybiotinyl-L-lysyl-[protein] + ADP + phosphate + H(+)</text>
        <dbReference type="Rhea" id="RHEA:13501"/>
        <dbReference type="Rhea" id="RHEA-COMP:10505"/>
        <dbReference type="Rhea" id="RHEA-COMP:10506"/>
        <dbReference type="ChEBI" id="CHEBI:15378"/>
        <dbReference type="ChEBI" id="CHEBI:17544"/>
        <dbReference type="ChEBI" id="CHEBI:30616"/>
        <dbReference type="ChEBI" id="CHEBI:43474"/>
        <dbReference type="ChEBI" id="CHEBI:83144"/>
        <dbReference type="ChEBI" id="CHEBI:83145"/>
        <dbReference type="ChEBI" id="CHEBI:456216"/>
        <dbReference type="EC" id="6.3.4.14"/>
    </reaction>
</comment>
<sequence>MKSSNSMAENKKVEKKKLSRILIANRGEIALRAIQTIQEMGKESVAIYSIADKDAHYLNTANAKVCVGGAKSSESYLNIPAIISAAELFEADAIFPGYGFLSENQNFVEICSHHALEFIGPSAKVMALMSDKSKAKSVMKKAGMPVIEGSEGILKSYKEAEELAEKIGYPVMIKAAAGGGGRGMRVVQDKSLLKNLYLSAEAEALSAFGDGSVYLEKFIHKPKHIEVQILADKHGNVIHVGERDCSVQRRQQKLIEETPAVVLEESVRKRLLETAVKAAKYIGYVGAGTFEFLLDSNMKDFYFMEMNTRLQVEHTISEMVSGLNLIEWMIKIAEGEELPKQESFTCKGHAIECRITAEDPKKFYPSPGKITEWIAPGGLNVRLDSHAHANYVVPTHYDSMIGKLIVWAEDRERAIAKMKRALKEFKVEGIKTTIAFHIEMLDNADFKQAKIHTKYLEENS</sequence>
<dbReference type="SUPFAM" id="SSF56059">
    <property type="entry name" value="Glutathione synthetase ATP-binding domain-like"/>
    <property type="match status" value="1"/>
</dbReference>
<dbReference type="InterPro" id="IPR016185">
    <property type="entry name" value="PreATP-grasp_dom_sf"/>
</dbReference>
<evidence type="ECO:0000256" key="11">
    <source>
        <dbReference type="PROSITE-ProRule" id="PRU00409"/>
    </source>
</evidence>
<dbReference type="HOGENOM" id="CLU_000395_3_2_7"/>
<evidence type="ECO:0000256" key="9">
    <source>
        <dbReference type="ARBA" id="ARBA00022842"/>
    </source>
</evidence>
<dbReference type="PROSITE" id="PS50979">
    <property type="entry name" value="BC"/>
    <property type="match status" value="1"/>
</dbReference>
<dbReference type="Pfam" id="PF02785">
    <property type="entry name" value="Biotin_carb_C"/>
    <property type="match status" value="1"/>
</dbReference>
<dbReference type="FunFam" id="3.30.1490.20:FF:000018">
    <property type="entry name" value="Biotin carboxylase"/>
    <property type="match status" value="1"/>
</dbReference>
<evidence type="ECO:0000259" key="14">
    <source>
        <dbReference type="PROSITE" id="PS50979"/>
    </source>
</evidence>